<dbReference type="Proteomes" id="UP000807306">
    <property type="component" value="Unassembled WGS sequence"/>
</dbReference>
<comment type="caution">
    <text evidence="2">The sequence shown here is derived from an EMBL/GenBank/DDBJ whole genome shotgun (WGS) entry which is preliminary data.</text>
</comment>
<keyword evidence="3" id="KW-1185">Reference proteome</keyword>
<feature type="transmembrane region" description="Helical" evidence="1">
    <location>
        <begin position="134"/>
        <end position="157"/>
    </location>
</feature>
<reference evidence="2" key="1">
    <citation type="submission" date="2020-11" db="EMBL/GenBank/DDBJ databases">
        <authorList>
            <consortium name="DOE Joint Genome Institute"/>
            <person name="Ahrendt S."/>
            <person name="Riley R."/>
            <person name="Andreopoulos W."/>
            <person name="Labutti K."/>
            <person name="Pangilinan J."/>
            <person name="Ruiz-Duenas F.J."/>
            <person name="Barrasa J.M."/>
            <person name="Sanchez-Garcia M."/>
            <person name="Camarero S."/>
            <person name="Miyauchi S."/>
            <person name="Serrano A."/>
            <person name="Linde D."/>
            <person name="Babiker R."/>
            <person name="Drula E."/>
            <person name="Ayuso-Fernandez I."/>
            <person name="Pacheco R."/>
            <person name="Padilla G."/>
            <person name="Ferreira P."/>
            <person name="Barriuso J."/>
            <person name="Kellner H."/>
            <person name="Castanera R."/>
            <person name="Alfaro M."/>
            <person name="Ramirez L."/>
            <person name="Pisabarro A.G."/>
            <person name="Kuo A."/>
            <person name="Tritt A."/>
            <person name="Lipzen A."/>
            <person name="He G."/>
            <person name="Yan M."/>
            <person name="Ng V."/>
            <person name="Cullen D."/>
            <person name="Martin F."/>
            <person name="Rosso M.-N."/>
            <person name="Henrissat B."/>
            <person name="Hibbett D."/>
            <person name="Martinez A.T."/>
            <person name="Grigoriev I.V."/>
        </authorList>
    </citation>
    <scope>NUCLEOTIDE SEQUENCE</scope>
    <source>
        <strain evidence="2">CBS 506.95</strain>
    </source>
</reference>
<sequence>MESNRFPNSTPQPRVLGRGIISSVTIVTWDFITYVPEDVRILGEHKLRFPSAVYLSARAITLVAFVQILITTSQEGYMDLNDEKPNITSSIAHGIEPNGSLDQHVLFILQRGLTCLLLYLRVDALYQSDRYIQVLFGACILPILGCGLLSTLIASISTGAFDLLVFLAIVLKIGWSPGLCNDAESTELQ</sequence>
<keyword evidence="1" id="KW-1133">Transmembrane helix</keyword>
<name>A0A9P6EQ45_9AGAR</name>
<evidence type="ECO:0000256" key="1">
    <source>
        <dbReference type="SAM" id="Phobius"/>
    </source>
</evidence>
<dbReference type="AlphaFoldDB" id="A0A9P6EQ45"/>
<dbReference type="EMBL" id="MU157830">
    <property type="protein sequence ID" value="KAF9532915.1"/>
    <property type="molecule type" value="Genomic_DNA"/>
</dbReference>
<evidence type="ECO:0000313" key="2">
    <source>
        <dbReference type="EMBL" id="KAF9532915.1"/>
    </source>
</evidence>
<dbReference type="OrthoDB" id="3038990at2759"/>
<evidence type="ECO:0000313" key="3">
    <source>
        <dbReference type="Proteomes" id="UP000807306"/>
    </source>
</evidence>
<accession>A0A9P6EQ45</accession>
<protein>
    <submittedName>
        <fullName evidence="2">Uncharacterized protein</fullName>
    </submittedName>
</protein>
<proteinExistence type="predicted"/>
<organism evidence="2 3">
    <name type="scientific">Crepidotus variabilis</name>
    <dbReference type="NCBI Taxonomy" id="179855"/>
    <lineage>
        <taxon>Eukaryota</taxon>
        <taxon>Fungi</taxon>
        <taxon>Dikarya</taxon>
        <taxon>Basidiomycota</taxon>
        <taxon>Agaricomycotina</taxon>
        <taxon>Agaricomycetes</taxon>
        <taxon>Agaricomycetidae</taxon>
        <taxon>Agaricales</taxon>
        <taxon>Agaricineae</taxon>
        <taxon>Crepidotaceae</taxon>
        <taxon>Crepidotus</taxon>
    </lineage>
</organism>
<gene>
    <name evidence="2" type="ORF">CPB83DRAFT_587481</name>
</gene>
<keyword evidence="1" id="KW-0472">Membrane</keyword>
<keyword evidence="1" id="KW-0812">Transmembrane</keyword>